<accession>A0A5B7DS25</accession>
<feature type="compositionally biased region" description="Pro residues" evidence="1">
    <location>
        <begin position="232"/>
        <end position="242"/>
    </location>
</feature>
<reference evidence="2 3" key="1">
    <citation type="submission" date="2019-05" db="EMBL/GenBank/DDBJ databases">
        <title>Another draft genome of Portunus trituberculatus and its Hox gene families provides insights of decapod evolution.</title>
        <authorList>
            <person name="Jeong J.-H."/>
            <person name="Song I."/>
            <person name="Kim S."/>
            <person name="Choi T."/>
            <person name="Kim D."/>
            <person name="Ryu S."/>
            <person name="Kim W."/>
        </authorList>
    </citation>
    <scope>NUCLEOTIDE SEQUENCE [LARGE SCALE GENOMIC DNA]</scope>
    <source>
        <tissue evidence="2">Muscle</tissue>
    </source>
</reference>
<evidence type="ECO:0000313" key="3">
    <source>
        <dbReference type="Proteomes" id="UP000324222"/>
    </source>
</evidence>
<keyword evidence="3" id="KW-1185">Reference proteome</keyword>
<evidence type="ECO:0000313" key="2">
    <source>
        <dbReference type="EMBL" id="MPC24472.1"/>
    </source>
</evidence>
<sequence>MLSRARLPGSLQHQPALAPFCRPSLTPILLRDFLQAFPCHYPALSVFCRPVLHYQPYSVGPPLLNTEPLLASVMGRSSPLTVEPCGRRPYNVAPVALHTPQPCRPVRPCGYCVGGSLFTSALAWESVALSTLIPVTRPSPLASQPLSPPIHLHYPSHFTLHTCCPPQASLAASSCLPYLSLPLLTSSPYHFQFGRPPPAQGRDLSRGRLVDPLPTRSPPGLLSGMPIRSRPTPFPPTPSLPPATLPLRRGRCGWEESGREASGIVGLRTVTVLLPPRTASTTFIFCLT</sequence>
<protein>
    <submittedName>
        <fullName evidence="2">Uncharacterized protein</fullName>
    </submittedName>
</protein>
<proteinExistence type="predicted"/>
<evidence type="ECO:0000256" key="1">
    <source>
        <dbReference type="SAM" id="MobiDB-lite"/>
    </source>
</evidence>
<organism evidence="2 3">
    <name type="scientific">Portunus trituberculatus</name>
    <name type="common">Swimming crab</name>
    <name type="synonym">Neptunus trituberculatus</name>
    <dbReference type="NCBI Taxonomy" id="210409"/>
    <lineage>
        <taxon>Eukaryota</taxon>
        <taxon>Metazoa</taxon>
        <taxon>Ecdysozoa</taxon>
        <taxon>Arthropoda</taxon>
        <taxon>Crustacea</taxon>
        <taxon>Multicrustacea</taxon>
        <taxon>Malacostraca</taxon>
        <taxon>Eumalacostraca</taxon>
        <taxon>Eucarida</taxon>
        <taxon>Decapoda</taxon>
        <taxon>Pleocyemata</taxon>
        <taxon>Brachyura</taxon>
        <taxon>Eubrachyura</taxon>
        <taxon>Portunoidea</taxon>
        <taxon>Portunidae</taxon>
        <taxon>Portuninae</taxon>
        <taxon>Portunus</taxon>
    </lineage>
</organism>
<name>A0A5B7DS25_PORTR</name>
<dbReference type="AlphaFoldDB" id="A0A5B7DS25"/>
<gene>
    <name evidence="2" type="ORF">E2C01_017552</name>
</gene>
<comment type="caution">
    <text evidence="2">The sequence shown here is derived from an EMBL/GenBank/DDBJ whole genome shotgun (WGS) entry which is preliminary data.</text>
</comment>
<dbReference type="EMBL" id="VSRR010001333">
    <property type="protein sequence ID" value="MPC24472.1"/>
    <property type="molecule type" value="Genomic_DNA"/>
</dbReference>
<feature type="region of interest" description="Disordered" evidence="1">
    <location>
        <begin position="199"/>
        <end position="242"/>
    </location>
</feature>
<dbReference type="Proteomes" id="UP000324222">
    <property type="component" value="Unassembled WGS sequence"/>
</dbReference>